<dbReference type="EMBL" id="JBDODL010006765">
    <property type="protein sequence ID" value="MES1923541.1"/>
    <property type="molecule type" value="Genomic_DNA"/>
</dbReference>
<protein>
    <submittedName>
        <fullName evidence="3">Uncharacterized protein</fullName>
    </submittedName>
</protein>
<keyword evidence="1" id="KW-0175">Coiled coil</keyword>
<evidence type="ECO:0000313" key="4">
    <source>
        <dbReference type="Proteomes" id="UP001439008"/>
    </source>
</evidence>
<organism evidence="3 4">
    <name type="scientific">Bonamia ostreae</name>
    <dbReference type="NCBI Taxonomy" id="126728"/>
    <lineage>
        <taxon>Eukaryota</taxon>
        <taxon>Sar</taxon>
        <taxon>Rhizaria</taxon>
        <taxon>Endomyxa</taxon>
        <taxon>Ascetosporea</taxon>
        <taxon>Haplosporida</taxon>
        <taxon>Bonamia</taxon>
    </lineage>
</organism>
<gene>
    <name evidence="3" type="ORF">MHBO_005130</name>
</gene>
<feature type="coiled-coil region" evidence="1">
    <location>
        <begin position="90"/>
        <end position="124"/>
    </location>
</feature>
<keyword evidence="2" id="KW-1133">Transmembrane helix</keyword>
<sequence length="125" mass="14304">MFKIRNLVKAAKVCNYTVFKHKKFCTAKIDQKVAKKQEKTPFAIKLGFFFAGGALMSIVGYYQLAVDLTGLSRQIHQRLNDLSSSVQSMADASAQEMEEINRRIEVLENLNKSTETEKLKERRKD</sequence>
<comment type="caution">
    <text evidence="3">The sequence shown here is derived from an EMBL/GenBank/DDBJ whole genome shotgun (WGS) entry which is preliminary data.</text>
</comment>
<evidence type="ECO:0000256" key="1">
    <source>
        <dbReference type="SAM" id="Coils"/>
    </source>
</evidence>
<dbReference type="Proteomes" id="UP001439008">
    <property type="component" value="Unassembled WGS sequence"/>
</dbReference>
<proteinExistence type="predicted"/>
<evidence type="ECO:0000256" key="2">
    <source>
        <dbReference type="SAM" id="Phobius"/>
    </source>
</evidence>
<name>A0ABV2AV66_9EUKA</name>
<reference evidence="3 4" key="1">
    <citation type="journal article" date="2024" name="BMC Biol.">
        <title>Comparative genomics of Ascetosporea gives new insight into the evolutionary basis for animal parasitism in Rhizaria.</title>
        <authorList>
            <person name="Hiltunen Thoren M."/>
            <person name="Onut-Brannstrom I."/>
            <person name="Alfjorden A."/>
            <person name="Peckova H."/>
            <person name="Swords F."/>
            <person name="Hooper C."/>
            <person name="Holzer A.S."/>
            <person name="Bass D."/>
            <person name="Burki F."/>
        </authorList>
    </citation>
    <scope>NUCLEOTIDE SEQUENCE [LARGE SCALE GENOMIC DNA]</scope>
    <source>
        <strain evidence="3">20-A016</strain>
    </source>
</reference>
<feature type="transmembrane region" description="Helical" evidence="2">
    <location>
        <begin position="42"/>
        <end position="64"/>
    </location>
</feature>
<keyword evidence="2" id="KW-0812">Transmembrane</keyword>
<evidence type="ECO:0000313" key="3">
    <source>
        <dbReference type="EMBL" id="MES1923541.1"/>
    </source>
</evidence>
<keyword evidence="4" id="KW-1185">Reference proteome</keyword>
<accession>A0ABV2AV66</accession>
<keyword evidence="2" id="KW-0472">Membrane</keyword>